<reference evidence="3" key="2">
    <citation type="submission" date="2023-05" db="EMBL/GenBank/DDBJ databases">
        <authorList>
            <consortium name="Lawrence Berkeley National Laboratory"/>
            <person name="Steindorff A."/>
            <person name="Hensen N."/>
            <person name="Bonometti L."/>
            <person name="Westerberg I."/>
            <person name="Brannstrom I.O."/>
            <person name="Guillou S."/>
            <person name="Cros-Aarteil S."/>
            <person name="Calhoun S."/>
            <person name="Haridas S."/>
            <person name="Kuo A."/>
            <person name="Mondo S."/>
            <person name="Pangilinan J."/>
            <person name="Riley R."/>
            <person name="Labutti K."/>
            <person name="Andreopoulos B."/>
            <person name="Lipzen A."/>
            <person name="Chen C."/>
            <person name="Yanf M."/>
            <person name="Daum C."/>
            <person name="Ng V."/>
            <person name="Clum A."/>
            <person name="Ohm R."/>
            <person name="Martin F."/>
            <person name="Silar P."/>
            <person name="Natvig D."/>
            <person name="Lalanne C."/>
            <person name="Gautier V."/>
            <person name="Ament-Velasquez S.L."/>
            <person name="Kruys A."/>
            <person name="Hutchinson M.I."/>
            <person name="Powell A.J."/>
            <person name="Barry K."/>
            <person name="Miller A.N."/>
            <person name="Grigoriev I.V."/>
            <person name="Debuchy R."/>
            <person name="Gladieux P."/>
            <person name="Thoren M.H."/>
            <person name="Johannesson H."/>
        </authorList>
    </citation>
    <scope>NUCLEOTIDE SEQUENCE</scope>
    <source>
        <strain evidence="3">CBS 892.96</strain>
    </source>
</reference>
<evidence type="ECO:0000313" key="3">
    <source>
        <dbReference type="EMBL" id="KAK4171172.1"/>
    </source>
</evidence>
<feature type="region of interest" description="Disordered" evidence="1">
    <location>
        <begin position="260"/>
        <end position="289"/>
    </location>
</feature>
<evidence type="ECO:0000256" key="1">
    <source>
        <dbReference type="SAM" id="MobiDB-lite"/>
    </source>
</evidence>
<keyword evidence="4" id="KW-1185">Reference proteome</keyword>
<dbReference type="EMBL" id="MU866623">
    <property type="protein sequence ID" value="KAK4171172.1"/>
    <property type="molecule type" value="Genomic_DNA"/>
</dbReference>
<evidence type="ECO:0000256" key="2">
    <source>
        <dbReference type="SAM" id="Phobius"/>
    </source>
</evidence>
<name>A0AAN7A3M6_9PEZI</name>
<reference evidence="3" key="1">
    <citation type="journal article" date="2023" name="Mol. Phylogenet. Evol.">
        <title>Genome-scale phylogeny and comparative genomics of the fungal order Sordariales.</title>
        <authorList>
            <person name="Hensen N."/>
            <person name="Bonometti L."/>
            <person name="Westerberg I."/>
            <person name="Brannstrom I.O."/>
            <person name="Guillou S."/>
            <person name="Cros-Aarteil S."/>
            <person name="Calhoun S."/>
            <person name="Haridas S."/>
            <person name="Kuo A."/>
            <person name="Mondo S."/>
            <person name="Pangilinan J."/>
            <person name="Riley R."/>
            <person name="LaButti K."/>
            <person name="Andreopoulos B."/>
            <person name="Lipzen A."/>
            <person name="Chen C."/>
            <person name="Yan M."/>
            <person name="Daum C."/>
            <person name="Ng V."/>
            <person name="Clum A."/>
            <person name="Steindorff A."/>
            <person name="Ohm R.A."/>
            <person name="Martin F."/>
            <person name="Silar P."/>
            <person name="Natvig D.O."/>
            <person name="Lalanne C."/>
            <person name="Gautier V."/>
            <person name="Ament-Velasquez S.L."/>
            <person name="Kruys A."/>
            <person name="Hutchinson M.I."/>
            <person name="Powell A.J."/>
            <person name="Barry K."/>
            <person name="Miller A.N."/>
            <person name="Grigoriev I.V."/>
            <person name="Debuchy R."/>
            <person name="Gladieux P."/>
            <person name="Hiltunen Thoren M."/>
            <person name="Johannesson H."/>
        </authorList>
    </citation>
    <scope>NUCLEOTIDE SEQUENCE</scope>
    <source>
        <strain evidence="3">CBS 892.96</strain>
    </source>
</reference>
<organism evidence="3 4">
    <name type="scientific">Triangularia setosa</name>
    <dbReference type="NCBI Taxonomy" id="2587417"/>
    <lineage>
        <taxon>Eukaryota</taxon>
        <taxon>Fungi</taxon>
        <taxon>Dikarya</taxon>
        <taxon>Ascomycota</taxon>
        <taxon>Pezizomycotina</taxon>
        <taxon>Sordariomycetes</taxon>
        <taxon>Sordariomycetidae</taxon>
        <taxon>Sordariales</taxon>
        <taxon>Podosporaceae</taxon>
        <taxon>Triangularia</taxon>
    </lineage>
</organism>
<keyword evidence="2" id="KW-0472">Membrane</keyword>
<accession>A0AAN7A3M6</accession>
<feature type="compositionally biased region" description="Basic and acidic residues" evidence="1">
    <location>
        <begin position="266"/>
        <end position="280"/>
    </location>
</feature>
<feature type="transmembrane region" description="Helical" evidence="2">
    <location>
        <begin position="176"/>
        <end position="199"/>
    </location>
</feature>
<proteinExistence type="predicted"/>
<protein>
    <submittedName>
        <fullName evidence="3">Uncharacterized protein</fullName>
    </submittedName>
</protein>
<keyword evidence="2" id="KW-1133">Transmembrane helix</keyword>
<comment type="caution">
    <text evidence="3">The sequence shown here is derived from an EMBL/GenBank/DDBJ whole genome shotgun (WGS) entry which is preliminary data.</text>
</comment>
<dbReference type="Proteomes" id="UP001302321">
    <property type="component" value="Unassembled WGS sequence"/>
</dbReference>
<evidence type="ECO:0000313" key="4">
    <source>
        <dbReference type="Proteomes" id="UP001302321"/>
    </source>
</evidence>
<keyword evidence="2" id="KW-0812">Transmembrane</keyword>
<dbReference type="AlphaFoldDB" id="A0AAN7A3M6"/>
<sequence>MDQTCPPDSSSCGNNFCCPDSLPLCDLSGQRCLPRGGSNVTDNHDGPCPGFDGYIACRQQIGGNVSLAPSSLRAADTKHSPGGCCPPNFACLEDNCHLTLRLEAQPQLETSTIFTSTNGTTHVWMVTTFAASITTTVSRITTASTFTGVSPSVESVSPENPSTLKTGDIGLSTGPLIGVIVAAVIIAFSLIALGVYFVVRCHRQSHGTDKPAENSTDPQSTLELAKDAHPHEMDAEMQTKRELEANDVACELEDTQYCPELMGTHRGSEVEQGQAKRSDDDGTAGSKGI</sequence>
<gene>
    <name evidence="3" type="ORF">QBC36DRAFT_102680</name>
</gene>